<evidence type="ECO:0000313" key="2">
    <source>
        <dbReference type="Proteomes" id="UP001526430"/>
    </source>
</evidence>
<name>A0ABT3NSW7_9PROT</name>
<keyword evidence="2" id="KW-1185">Reference proteome</keyword>
<proteinExistence type="predicted"/>
<dbReference type="Proteomes" id="UP001526430">
    <property type="component" value="Unassembled WGS sequence"/>
</dbReference>
<comment type="caution">
    <text evidence="1">The sequence shown here is derived from an EMBL/GenBank/DDBJ whole genome shotgun (WGS) entry which is preliminary data.</text>
</comment>
<accession>A0ABT3NSW7</accession>
<evidence type="ECO:0000313" key="1">
    <source>
        <dbReference type="EMBL" id="MCW8085247.1"/>
    </source>
</evidence>
<organism evidence="1 2">
    <name type="scientific">Sabulicella glaciei</name>
    <dbReference type="NCBI Taxonomy" id="2984948"/>
    <lineage>
        <taxon>Bacteria</taxon>
        <taxon>Pseudomonadati</taxon>
        <taxon>Pseudomonadota</taxon>
        <taxon>Alphaproteobacteria</taxon>
        <taxon>Acetobacterales</taxon>
        <taxon>Acetobacteraceae</taxon>
        <taxon>Sabulicella</taxon>
    </lineage>
</organism>
<sequence>MGLGNVMSRVKLRAAPGRVYLALQEPAETAGFSFAELTPAEALRIAEGLADAARAALRNADDRAPLREGVAPWFAPRETAV</sequence>
<dbReference type="RefSeq" id="WP_301589100.1">
    <property type="nucleotide sequence ID" value="NZ_JAPFQI010000002.1"/>
</dbReference>
<dbReference type="EMBL" id="JAPFQI010000002">
    <property type="protein sequence ID" value="MCW8085247.1"/>
    <property type="molecule type" value="Genomic_DNA"/>
</dbReference>
<reference evidence="1 2" key="1">
    <citation type="submission" date="2022-10" db="EMBL/GenBank/DDBJ databases">
        <title>Roseococcus glaciei nov., sp. nov., isolated from glacier.</title>
        <authorList>
            <person name="Liu Q."/>
            <person name="Xin Y.-H."/>
        </authorList>
    </citation>
    <scope>NUCLEOTIDE SEQUENCE [LARGE SCALE GENOMIC DNA]</scope>
    <source>
        <strain evidence="1 2">MDT2-1-1</strain>
    </source>
</reference>
<protein>
    <recommendedName>
        <fullName evidence="3">DUF1902 domain-containing protein</fullName>
    </recommendedName>
</protein>
<evidence type="ECO:0008006" key="3">
    <source>
        <dbReference type="Google" id="ProtNLM"/>
    </source>
</evidence>
<gene>
    <name evidence="1" type="ORF">OF850_06390</name>
</gene>